<dbReference type="Gene3D" id="2.170.270.10">
    <property type="entry name" value="SET domain"/>
    <property type="match status" value="1"/>
</dbReference>
<keyword evidence="5" id="KW-0808">Transferase</keyword>
<evidence type="ECO:0000259" key="8">
    <source>
        <dbReference type="PROSITE" id="PS50280"/>
    </source>
</evidence>
<gene>
    <name evidence="9" type="ORF">EDEG_03172</name>
</gene>
<evidence type="ECO:0000256" key="5">
    <source>
        <dbReference type="ARBA" id="ARBA00022679"/>
    </source>
</evidence>
<dbReference type="Proteomes" id="UP000003163">
    <property type="component" value="Unassembled WGS sequence"/>
</dbReference>
<dbReference type="InParanoid" id="J8ZRT2"/>
<protein>
    <recommendedName>
        <fullName evidence="8">SET domain-containing protein</fullName>
    </recommendedName>
</protein>
<dbReference type="PANTHER" id="PTHR22884">
    <property type="entry name" value="SET DOMAIN PROTEINS"/>
    <property type="match status" value="1"/>
</dbReference>
<evidence type="ECO:0000256" key="1">
    <source>
        <dbReference type="ARBA" id="ARBA00004123"/>
    </source>
</evidence>
<organism evidence="9 10">
    <name type="scientific">Edhazardia aedis (strain USNM 41457)</name>
    <name type="common">Microsporidian parasite</name>
    <dbReference type="NCBI Taxonomy" id="1003232"/>
    <lineage>
        <taxon>Eukaryota</taxon>
        <taxon>Fungi</taxon>
        <taxon>Fungi incertae sedis</taxon>
        <taxon>Microsporidia</taxon>
        <taxon>Edhazardia</taxon>
    </lineage>
</organism>
<dbReference type="InterPro" id="IPR046341">
    <property type="entry name" value="SET_dom_sf"/>
</dbReference>
<feature type="domain" description="SET" evidence="8">
    <location>
        <begin position="56"/>
        <end position="172"/>
    </location>
</feature>
<keyword evidence="4" id="KW-0489">Methyltransferase</keyword>
<dbReference type="VEuPathDB" id="MicrosporidiaDB:EDEG_03172"/>
<dbReference type="HOGENOM" id="CLU_020840_9_0_1"/>
<keyword evidence="6" id="KW-0949">S-adenosyl-L-methionine</keyword>
<evidence type="ECO:0000256" key="4">
    <source>
        <dbReference type="ARBA" id="ARBA00022603"/>
    </source>
</evidence>
<evidence type="ECO:0000256" key="6">
    <source>
        <dbReference type="ARBA" id="ARBA00022691"/>
    </source>
</evidence>
<sequence>MVIKLEPIFNEAFRLHSMHCSKIKIVKPKLNLCISSKYQLNNYTLSFITHLTSKNTDFYIANSKIHGKGIFAGRFYFPGEPIFSYEGETISIEESNRRENYYKEIGADFYMFKCDPETVIDATFIGNFAKFVNQSCDQNCYSTQAKWGAKTGILICAKKYISVDEEFTYNYGFLDKKMKCNCGLNTCKNK</sequence>
<dbReference type="InterPro" id="IPR001214">
    <property type="entry name" value="SET_dom"/>
</dbReference>
<dbReference type="Pfam" id="PF00856">
    <property type="entry name" value="SET"/>
    <property type="match status" value="1"/>
</dbReference>
<keyword evidence="10" id="KW-1185">Reference proteome</keyword>
<dbReference type="GO" id="GO:0008168">
    <property type="term" value="F:methyltransferase activity"/>
    <property type="evidence" value="ECO:0007669"/>
    <property type="project" value="UniProtKB-KW"/>
</dbReference>
<dbReference type="PROSITE" id="PS50280">
    <property type="entry name" value="SET"/>
    <property type="match status" value="1"/>
</dbReference>
<evidence type="ECO:0000256" key="2">
    <source>
        <dbReference type="ARBA" id="ARBA00004286"/>
    </source>
</evidence>
<dbReference type="SMART" id="SM00317">
    <property type="entry name" value="SET"/>
    <property type="match status" value="1"/>
</dbReference>
<dbReference type="SUPFAM" id="SSF82199">
    <property type="entry name" value="SET domain"/>
    <property type="match status" value="1"/>
</dbReference>
<dbReference type="GO" id="GO:0005634">
    <property type="term" value="C:nucleus"/>
    <property type="evidence" value="ECO:0007669"/>
    <property type="project" value="UniProtKB-SubCell"/>
</dbReference>
<evidence type="ECO:0000256" key="3">
    <source>
        <dbReference type="ARBA" id="ARBA00022454"/>
    </source>
</evidence>
<evidence type="ECO:0000256" key="7">
    <source>
        <dbReference type="ARBA" id="ARBA00023242"/>
    </source>
</evidence>
<comment type="caution">
    <text evidence="9">The sequence shown here is derived from an EMBL/GenBank/DDBJ whole genome shotgun (WGS) entry which is preliminary data.</text>
</comment>
<keyword evidence="3" id="KW-0158">Chromosome</keyword>
<dbReference type="InterPro" id="IPR050777">
    <property type="entry name" value="SET2_Histone-Lys_MeTrsfase"/>
</dbReference>
<dbReference type="OMA" id="QYACRCA"/>
<dbReference type="STRING" id="1003232.J8ZRT2"/>
<dbReference type="OrthoDB" id="308383at2759"/>
<evidence type="ECO:0000313" key="9">
    <source>
        <dbReference type="EMBL" id="EJW02403.1"/>
    </source>
</evidence>
<name>J8ZRT2_EDHAE</name>
<dbReference type="GO" id="GO:0005694">
    <property type="term" value="C:chromosome"/>
    <property type="evidence" value="ECO:0007669"/>
    <property type="project" value="UniProtKB-SubCell"/>
</dbReference>
<proteinExistence type="predicted"/>
<dbReference type="EMBL" id="AFBI03000073">
    <property type="protein sequence ID" value="EJW02403.1"/>
    <property type="molecule type" value="Genomic_DNA"/>
</dbReference>
<keyword evidence="7" id="KW-0539">Nucleus</keyword>
<reference evidence="9 10" key="1">
    <citation type="submission" date="2011-08" db="EMBL/GenBank/DDBJ databases">
        <authorList>
            <person name="Liu Z.J."/>
            <person name="Shi F.L."/>
            <person name="Lu J.Q."/>
            <person name="Li M."/>
            <person name="Wang Z.L."/>
        </authorList>
    </citation>
    <scope>NUCLEOTIDE SEQUENCE [LARGE SCALE GENOMIC DNA]</scope>
    <source>
        <strain evidence="9 10">USNM 41457</strain>
    </source>
</reference>
<evidence type="ECO:0000313" key="10">
    <source>
        <dbReference type="Proteomes" id="UP000003163"/>
    </source>
</evidence>
<dbReference type="AlphaFoldDB" id="J8ZRT2"/>
<comment type="subcellular location">
    <subcellularLocation>
        <location evidence="2">Chromosome</location>
    </subcellularLocation>
    <subcellularLocation>
        <location evidence="1">Nucleus</location>
    </subcellularLocation>
</comment>
<accession>J8ZRT2</accession>
<dbReference type="GO" id="GO:0032259">
    <property type="term" value="P:methylation"/>
    <property type="evidence" value="ECO:0007669"/>
    <property type="project" value="UniProtKB-KW"/>
</dbReference>
<reference evidence="10" key="2">
    <citation type="submission" date="2015-07" db="EMBL/GenBank/DDBJ databases">
        <title>Contrasting host-pathogen interactions and genome evolution in two generalist and specialist microsporidian pathogens of mosquitoes.</title>
        <authorList>
            <consortium name="The Broad Institute Genomics Platform"/>
            <consortium name="The Broad Institute Genome Sequencing Center for Infectious Disease"/>
            <person name="Cuomo C.A."/>
            <person name="Sanscrainte N.D."/>
            <person name="Goldberg J.M."/>
            <person name="Heiman D."/>
            <person name="Young S."/>
            <person name="Zeng Q."/>
            <person name="Becnel J.J."/>
            <person name="Birren B.W."/>
        </authorList>
    </citation>
    <scope>NUCLEOTIDE SEQUENCE [LARGE SCALE GENOMIC DNA]</scope>
    <source>
        <strain evidence="10">USNM 41457</strain>
    </source>
</reference>